<dbReference type="RefSeq" id="WP_160879849.1">
    <property type="nucleotide sequence ID" value="NZ_WUEK01000016.1"/>
</dbReference>
<feature type="region of interest" description="Disordered" evidence="2">
    <location>
        <begin position="174"/>
        <end position="205"/>
    </location>
</feature>
<keyword evidence="5" id="KW-1185">Reference proteome</keyword>
<feature type="compositionally biased region" description="Basic and acidic residues" evidence="2">
    <location>
        <begin position="187"/>
        <end position="205"/>
    </location>
</feature>
<keyword evidence="1" id="KW-0808">Transferase</keyword>
<dbReference type="InterPro" id="IPR036890">
    <property type="entry name" value="HATPase_C_sf"/>
</dbReference>
<feature type="region of interest" description="Disordered" evidence="2">
    <location>
        <begin position="268"/>
        <end position="287"/>
    </location>
</feature>
<dbReference type="Proteomes" id="UP000473325">
    <property type="component" value="Unassembled WGS sequence"/>
</dbReference>
<gene>
    <name evidence="4" type="ORF">GRQ65_20420</name>
</gene>
<dbReference type="CDD" id="cd16936">
    <property type="entry name" value="HATPase_RsbW-like"/>
    <property type="match status" value="1"/>
</dbReference>
<dbReference type="InterPro" id="IPR003594">
    <property type="entry name" value="HATPase_dom"/>
</dbReference>
<dbReference type="Gene3D" id="3.30.450.40">
    <property type="match status" value="1"/>
</dbReference>
<dbReference type="Pfam" id="PF13581">
    <property type="entry name" value="HATPase_c_2"/>
    <property type="match status" value="1"/>
</dbReference>
<evidence type="ECO:0000256" key="1">
    <source>
        <dbReference type="ARBA" id="ARBA00022527"/>
    </source>
</evidence>
<evidence type="ECO:0000313" key="4">
    <source>
        <dbReference type="EMBL" id="MXG91913.1"/>
    </source>
</evidence>
<protein>
    <recommendedName>
        <fullName evidence="3">Histidine kinase/HSP90-like ATPase domain-containing protein</fullName>
    </recommendedName>
</protein>
<dbReference type="AlphaFoldDB" id="A0A6L7F3V0"/>
<dbReference type="Gene3D" id="3.30.565.10">
    <property type="entry name" value="Histidine kinase-like ATPase, C-terminal domain"/>
    <property type="match status" value="1"/>
</dbReference>
<name>A0A6L7F3V0_9ACTN</name>
<reference evidence="4 5" key="1">
    <citation type="submission" date="2019-12" db="EMBL/GenBank/DDBJ databases">
        <authorList>
            <person name="Kun Z."/>
        </authorList>
    </citation>
    <scope>NUCLEOTIDE SEQUENCE [LARGE SCALE GENOMIC DNA]</scope>
    <source>
        <strain evidence="4 5">YIM 123512</strain>
    </source>
</reference>
<dbReference type="InterPro" id="IPR029016">
    <property type="entry name" value="GAF-like_dom_sf"/>
</dbReference>
<sequence length="326" mass="34850">MAASSPGVDAPVEARPTVAHPPPAGPPSAGLTYDDVARGLLCELASWPGVSRVGFALTEGGGRRLRFTSSDRRLDAALEWCHIDAFDDVPFTTVVRTGEVLMGGREEFEPRWPEFVSRQPEHVRAMAVVPLPGESSPVGGVIVYLDDASRLDADRRDRLPVIAAQAASAVRRVRARGEPDAVPTPVRRGDAHEHTDDPGRLVIDDDPRSAGLARRFLRDRLRVAGIDDDTVDTAELCLSELVTNAILHGGGHTEVRVALSDELTVSVRDQGGPQSGPTAPDADEDPLRVHGRGLQLVEVLASSWGSRRDPSGTTVWFILDVGVAAG</sequence>
<evidence type="ECO:0000313" key="5">
    <source>
        <dbReference type="Proteomes" id="UP000473325"/>
    </source>
</evidence>
<dbReference type="GO" id="GO:0004674">
    <property type="term" value="F:protein serine/threonine kinase activity"/>
    <property type="evidence" value="ECO:0007669"/>
    <property type="project" value="UniProtKB-KW"/>
</dbReference>
<accession>A0A6L7F3V0</accession>
<proteinExistence type="predicted"/>
<feature type="region of interest" description="Disordered" evidence="2">
    <location>
        <begin position="1"/>
        <end position="31"/>
    </location>
</feature>
<evidence type="ECO:0000259" key="3">
    <source>
        <dbReference type="Pfam" id="PF13581"/>
    </source>
</evidence>
<dbReference type="SUPFAM" id="SSF55874">
    <property type="entry name" value="ATPase domain of HSP90 chaperone/DNA topoisomerase II/histidine kinase"/>
    <property type="match status" value="1"/>
</dbReference>
<comment type="caution">
    <text evidence="4">The sequence shown here is derived from an EMBL/GenBank/DDBJ whole genome shotgun (WGS) entry which is preliminary data.</text>
</comment>
<keyword evidence="1" id="KW-0418">Kinase</keyword>
<keyword evidence="1" id="KW-0723">Serine/threonine-protein kinase</keyword>
<dbReference type="PANTHER" id="PTHR35526:SF3">
    <property type="entry name" value="ANTI-SIGMA-F FACTOR RSBW"/>
    <property type="match status" value="1"/>
</dbReference>
<evidence type="ECO:0000256" key="2">
    <source>
        <dbReference type="SAM" id="MobiDB-lite"/>
    </source>
</evidence>
<feature type="domain" description="Histidine kinase/HSP90-like ATPase" evidence="3">
    <location>
        <begin position="205"/>
        <end position="318"/>
    </location>
</feature>
<dbReference type="EMBL" id="WUEK01000016">
    <property type="protein sequence ID" value="MXG91913.1"/>
    <property type="molecule type" value="Genomic_DNA"/>
</dbReference>
<dbReference type="SUPFAM" id="SSF55781">
    <property type="entry name" value="GAF domain-like"/>
    <property type="match status" value="1"/>
</dbReference>
<dbReference type="InterPro" id="IPR050267">
    <property type="entry name" value="Anti-sigma-factor_SerPK"/>
</dbReference>
<organism evidence="4 5">
    <name type="scientific">Nocardioides flavescens</name>
    <dbReference type="NCBI Taxonomy" id="2691959"/>
    <lineage>
        <taxon>Bacteria</taxon>
        <taxon>Bacillati</taxon>
        <taxon>Actinomycetota</taxon>
        <taxon>Actinomycetes</taxon>
        <taxon>Propionibacteriales</taxon>
        <taxon>Nocardioidaceae</taxon>
        <taxon>Nocardioides</taxon>
    </lineage>
</organism>
<dbReference type="PANTHER" id="PTHR35526">
    <property type="entry name" value="ANTI-SIGMA-F FACTOR RSBW-RELATED"/>
    <property type="match status" value="1"/>
</dbReference>